<organism evidence="8 9">
    <name type="scientific">Acetobacter pasteurianus</name>
    <name type="common">Acetobacter turbidans</name>
    <dbReference type="NCBI Taxonomy" id="438"/>
    <lineage>
        <taxon>Bacteria</taxon>
        <taxon>Pseudomonadati</taxon>
        <taxon>Pseudomonadota</taxon>
        <taxon>Alphaproteobacteria</taxon>
        <taxon>Acetobacterales</taxon>
        <taxon>Acetobacteraceae</taxon>
        <taxon>Acetobacter</taxon>
    </lineage>
</organism>
<dbReference type="Gene3D" id="3.30.70.1150">
    <property type="entry name" value="ACT-like. Chain A, domain 2"/>
    <property type="match status" value="1"/>
</dbReference>
<dbReference type="GO" id="GO:0003677">
    <property type="term" value="F:DNA binding"/>
    <property type="evidence" value="ECO:0007669"/>
    <property type="project" value="UniProtKB-KW"/>
</dbReference>
<feature type="domain" description="Transcription factor NikR nickel binding C-terminal" evidence="7">
    <location>
        <begin position="62"/>
        <end position="138"/>
    </location>
</feature>
<comment type="function">
    <text evidence="6">Transcriptional regulator.</text>
</comment>
<dbReference type="OrthoDB" id="9806294at2"/>
<keyword evidence="1" id="KW-0533">Nickel</keyword>
<dbReference type="GeneID" id="60375179"/>
<comment type="caution">
    <text evidence="8">The sequence shown here is derived from an EMBL/GenBank/DDBJ whole genome shotgun (WGS) entry which is preliminary data.</text>
</comment>
<dbReference type="InterPro" id="IPR014864">
    <property type="entry name" value="TF_NikR_Ni-bd_C"/>
</dbReference>
<evidence type="ECO:0000313" key="8">
    <source>
        <dbReference type="EMBL" id="OAZ74547.1"/>
    </source>
</evidence>
<evidence type="ECO:0000256" key="3">
    <source>
        <dbReference type="ARBA" id="ARBA00023015"/>
    </source>
</evidence>
<keyword evidence="4 6" id="KW-0238">DNA-binding</keyword>
<name>A0A1A0DIN9_ACEPA</name>
<proteinExistence type="inferred from homology"/>
<dbReference type="SUPFAM" id="SSF55021">
    <property type="entry name" value="ACT-like"/>
    <property type="match status" value="1"/>
</dbReference>
<dbReference type="EMBL" id="LYUD01000056">
    <property type="protein sequence ID" value="OAZ74547.1"/>
    <property type="molecule type" value="Genomic_DNA"/>
</dbReference>
<evidence type="ECO:0000256" key="5">
    <source>
        <dbReference type="ARBA" id="ARBA00023163"/>
    </source>
</evidence>
<evidence type="ECO:0000259" key="7">
    <source>
        <dbReference type="Pfam" id="PF08753"/>
    </source>
</evidence>
<dbReference type="InterPro" id="IPR050192">
    <property type="entry name" value="CopG/NikR_regulator"/>
</dbReference>
<sequence>MSSRETKEQVSRISVSLPPGILHELDAMVAEKGYASRSQAIQNILHQELMASRKDCAEELMAGVIILFYNNAATGLSQKLAELQYENLAEVISSLHVNLVRRQTLEVLLVQGQVKKLQEIADQFMTQSGVISGKLHLIASLIPPVHEKGRPPKLDTVPC</sequence>
<protein>
    <recommendedName>
        <fullName evidence="6">Putative nickel-responsive regulator</fullName>
    </recommendedName>
</protein>
<dbReference type="PANTHER" id="PTHR34719">
    <property type="entry name" value="NICKEL-RESPONSIVE REGULATOR"/>
    <property type="match status" value="1"/>
</dbReference>
<dbReference type="InterPro" id="IPR022988">
    <property type="entry name" value="Ni_resp_reg_NikR"/>
</dbReference>
<dbReference type="RefSeq" id="WP_003624243.1">
    <property type="nucleotide sequence ID" value="NZ_BSCN01000038.1"/>
</dbReference>
<dbReference type="Pfam" id="PF08753">
    <property type="entry name" value="NikR_C"/>
    <property type="match status" value="1"/>
</dbReference>
<accession>A0A1A0DIN9</accession>
<dbReference type="PANTHER" id="PTHR34719:SF2">
    <property type="entry name" value="NICKEL-RESPONSIVE REGULATOR"/>
    <property type="match status" value="1"/>
</dbReference>
<dbReference type="InterPro" id="IPR045865">
    <property type="entry name" value="ACT-like_dom_sf"/>
</dbReference>
<dbReference type="GO" id="GO:0003700">
    <property type="term" value="F:DNA-binding transcription factor activity"/>
    <property type="evidence" value="ECO:0007669"/>
    <property type="project" value="UniProtKB-UniRule"/>
</dbReference>
<keyword evidence="3 6" id="KW-0805">Transcription regulation</keyword>
<dbReference type="GO" id="GO:0016151">
    <property type="term" value="F:nickel cation binding"/>
    <property type="evidence" value="ECO:0007669"/>
    <property type="project" value="UniProtKB-UniRule"/>
</dbReference>
<dbReference type="InterPro" id="IPR013321">
    <property type="entry name" value="Arc_rbn_hlx_hlx"/>
</dbReference>
<evidence type="ECO:0000256" key="1">
    <source>
        <dbReference type="ARBA" id="ARBA00022596"/>
    </source>
</evidence>
<dbReference type="AlphaFoldDB" id="A0A1A0DIN9"/>
<keyword evidence="2" id="KW-0479">Metal-binding</keyword>
<evidence type="ECO:0000256" key="4">
    <source>
        <dbReference type="ARBA" id="ARBA00023125"/>
    </source>
</evidence>
<dbReference type="Proteomes" id="UP000093796">
    <property type="component" value="Unassembled WGS sequence"/>
</dbReference>
<evidence type="ECO:0000256" key="6">
    <source>
        <dbReference type="HAMAP-Rule" id="MF_00476"/>
    </source>
</evidence>
<reference evidence="8 9" key="1">
    <citation type="submission" date="2016-05" db="EMBL/GenBank/DDBJ databases">
        <title>Genome sequencing of Acetobacter pasteurianus strain SRCM100623.</title>
        <authorList>
            <person name="Song Y.R."/>
        </authorList>
    </citation>
    <scope>NUCLEOTIDE SEQUENCE [LARGE SCALE GENOMIC DNA]</scope>
    <source>
        <strain evidence="8 9">SRCM100623</strain>
    </source>
</reference>
<dbReference type="OMA" id="MEVILVQ"/>
<evidence type="ECO:0000313" key="9">
    <source>
        <dbReference type="Proteomes" id="UP000093796"/>
    </source>
</evidence>
<dbReference type="SUPFAM" id="SSF47598">
    <property type="entry name" value="Ribbon-helix-helix"/>
    <property type="match status" value="1"/>
</dbReference>
<evidence type="ECO:0000256" key="2">
    <source>
        <dbReference type="ARBA" id="ARBA00022723"/>
    </source>
</evidence>
<dbReference type="Gene3D" id="1.10.1220.10">
    <property type="entry name" value="Met repressor-like"/>
    <property type="match status" value="1"/>
</dbReference>
<gene>
    <name evidence="8" type="ORF">SRCM100623_00584</name>
</gene>
<dbReference type="InterPro" id="IPR010985">
    <property type="entry name" value="Ribbon_hlx_hlx"/>
</dbReference>
<dbReference type="GO" id="GO:0010045">
    <property type="term" value="P:response to nickel cation"/>
    <property type="evidence" value="ECO:0007669"/>
    <property type="project" value="InterPro"/>
</dbReference>
<comment type="similarity">
    <text evidence="6">Belongs to the transcriptional regulatory CopG/NikR family.</text>
</comment>
<dbReference type="CDD" id="cd22231">
    <property type="entry name" value="RHH_NikR_HicB-like"/>
    <property type="match status" value="1"/>
</dbReference>
<dbReference type="eggNOG" id="COG0864">
    <property type="taxonomic scope" value="Bacteria"/>
</dbReference>
<dbReference type="InterPro" id="IPR027271">
    <property type="entry name" value="Acetolactate_synth/TF_NikR_C"/>
</dbReference>
<comment type="caution">
    <text evidence="6">Lacks conserved residue(s) required for the propagation of feature annotation.</text>
</comment>
<dbReference type="HAMAP" id="MF_00476">
    <property type="entry name" value="NikR"/>
    <property type="match status" value="1"/>
</dbReference>
<dbReference type="PATRIC" id="fig|438.15.peg.667"/>
<keyword evidence="5 6" id="KW-0804">Transcription</keyword>